<gene>
    <name evidence="2" type="primary">ycf55</name>
</gene>
<keyword evidence="2" id="KW-0150">Chloroplast</keyword>
<protein>
    <submittedName>
        <fullName evidence="2">Conserved hypothetical plastid protein</fullName>
    </submittedName>
</protein>
<accession>A0A6H1U6S3</accession>
<feature type="transmembrane region" description="Helical" evidence="1">
    <location>
        <begin position="292"/>
        <end position="316"/>
    </location>
</feature>
<proteinExistence type="predicted"/>
<organism evidence="2">
    <name type="scientific">Caulacanthus okamurae</name>
    <dbReference type="NCBI Taxonomy" id="152008"/>
    <lineage>
        <taxon>Eukaryota</taxon>
        <taxon>Rhodophyta</taxon>
        <taxon>Florideophyceae</taxon>
        <taxon>Rhodymeniophycidae</taxon>
        <taxon>Gigartinales</taxon>
        <taxon>Caulacanthaceae</taxon>
        <taxon>Caulacanthus</taxon>
    </lineage>
</organism>
<evidence type="ECO:0000256" key="1">
    <source>
        <dbReference type="SAM" id="Phobius"/>
    </source>
</evidence>
<keyword evidence="1" id="KW-0472">Membrane</keyword>
<dbReference type="InterPro" id="IPR022552">
    <property type="entry name" value="UPF_Ycf55"/>
</dbReference>
<dbReference type="PIRSF" id="PIRSF036962">
    <property type="entry name" value="UCP036962_SignTr_Ycf55"/>
    <property type="match status" value="1"/>
</dbReference>
<name>A0A6H1U6S3_9FLOR</name>
<dbReference type="Pfam" id="PF12452">
    <property type="entry name" value="DUF3685"/>
    <property type="match status" value="1"/>
</dbReference>
<evidence type="ECO:0000313" key="2">
    <source>
        <dbReference type="EMBL" id="QIZ74582.1"/>
    </source>
</evidence>
<keyword evidence="1" id="KW-1133">Transmembrane helix</keyword>
<geneLocation type="chloroplast" evidence="2"/>
<keyword evidence="1" id="KW-0812">Transmembrane</keyword>
<dbReference type="GeneID" id="54615558"/>
<keyword evidence="2" id="KW-0934">Plastid</keyword>
<dbReference type="EMBL" id="MT193838">
    <property type="protein sequence ID" value="QIZ74582.1"/>
    <property type="molecule type" value="Genomic_DNA"/>
</dbReference>
<sequence>MIKYWPKYQGIELNKQVANLFYGTRQKCSNKLSNETYDILYLDLLDYKNKKKLFLTVLVELEILVLDIVELGLKVDSISLLNYKILYDLIQKSLTRFLFQMKSKNFEMKTCNAYYYQIILIEHRLLLEYVLVYLIYGTSKIKKSVCLFNISNTPAHYVSILFENLVIQISDIVVSTLFQKTESLFSIGNFFDDYPFCNNTYLSLRSLALFKNTLLIQNFVCLYFIQPKSIYSSRYKVWLISSTGLVSKYIFICRSDNIDNLSKVQLLVLLFIELQDVVIPKVERFLLIFSKIFLHVFINILGNSVIFCIRFITFGINGFCK</sequence>
<reference evidence="2" key="1">
    <citation type="submission" date="2020-03" db="EMBL/GenBank/DDBJ databases">
        <title>Complete organellar genome analysis of the invasive marine red alga Caulacanthus okamurae (Caulacanthaceae, Rhodophyta) from Moss Landing, California, USA.</title>
        <authorList>
            <person name="Hughey J.R."/>
        </authorList>
    </citation>
    <scope>NUCLEOTIDE SEQUENCE</scope>
</reference>
<dbReference type="RefSeq" id="YP_009773965.1">
    <property type="nucleotide sequence ID" value="NC_047434.1"/>
</dbReference>
<dbReference type="AlphaFoldDB" id="A0A6H1U6S3"/>
<dbReference type="InterPro" id="IPR017077">
    <property type="entry name" value="Uncharacterised_Ycf55_algae"/>
</dbReference>